<protein>
    <submittedName>
        <fullName evidence="8">Ufm1-specific protease 2</fullName>
    </submittedName>
</protein>
<feature type="domain" description="UFSP1/2/DUB catalytic" evidence="6">
    <location>
        <begin position="271"/>
        <end position="455"/>
    </location>
</feature>
<evidence type="ECO:0000256" key="1">
    <source>
        <dbReference type="ARBA" id="ARBA00008552"/>
    </source>
</evidence>
<dbReference type="OrthoDB" id="417506at2759"/>
<dbReference type="GO" id="GO:0071567">
    <property type="term" value="F:deUFMylase activity"/>
    <property type="evidence" value="ECO:0007669"/>
    <property type="project" value="UniProtKB-ARBA"/>
</dbReference>
<evidence type="ECO:0000259" key="7">
    <source>
        <dbReference type="Pfam" id="PF20908"/>
    </source>
</evidence>
<evidence type="ECO:0000256" key="4">
    <source>
        <dbReference type="ARBA" id="ARBA00022801"/>
    </source>
</evidence>
<keyword evidence="9" id="KW-1185">Reference proteome</keyword>
<dbReference type="GO" id="GO:0006508">
    <property type="term" value="P:proteolysis"/>
    <property type="evidence" value="ECO:0007669"/>
    <property type="project" value="UniProtKB-KW"/>
</dbReference>
<dbReference type="SUPFAM" id="SSF54001">
    <property type="entry name" value="Cysteine proteinases"/>
    <property type="match status" value="1"/>
</dbReference>
<dbReference type="GO" id="GO:0005783">
    <property type="term" value="C:endoplasmic reticulum"/>
    <property type="evidence" value="ECO:0007669"/>
    <property type="project" value="TreeGrafter"/>
</dbReference>
<reference evidence="8 9" key="1">
    <citation type="journal article" date="2018" name="Sci. Rep.">
        <title>Genomic signatures of local adaptation to the degree of environmental predictability in rotifers.</title>
        <authorList>
            <person name="Franch-Gras L."/>
            <person name="Hahn C."/>
            <person name="Garcia-Roger E.M."/>
            <person name="Carmona M.J."/>
            <person name="Serra M."/>
            <person name="Gomez A."/>
        </authorList>
    </citation>
    <scope>NUCLEOTIDE SEQUENCE [LARGE SCALE GENOMIC DNA]</scope>
    <source>
        <strain evidence="8">HYR1</strain>
    </source>
</reference>
<keyword evidence="4" id="KW-0378">Hydrolase</keyword>
<evidence type="ECO:0000259" key="6">
    <source>
        <dbReference type="Pfam" id="PF07910"/>
    </source>
</evidence>
<dbReference type="PANTHER" id="PTHR48153:SF2">
    <property type="entry name" value="UFM1-SPECIFIC PROTEASE 2"/>
    <property type="match status" value="1"/>
</dbReference>
<dbReference type="Pfam" id="PF20908">
    <property type="entry name" value="UfSP2_N"/>
    <property type="match status" value="1"/>
</dbReference>
<comment type="similarity">
    <text evidence="1">Belongs to the peptidase C78 family.</text>
</comment>
<dbReference type="InterPro" id="IPR038765">
    <property type="entry name" value="Papain-like_cys_pep_sf"/>
</dbReference>
<sequence length="463" mass="53391">MSNSNEHNLPISFTKFDEPSENICFRIKGTLNKQTDLIQKGALDDLFDRILDNLDGFKFVIKNLNLVLSSENSKFSNCFQLLQEFVKCEEIQMNSLADSLMNCVLVDLFESKSISEKENNYSPYFTNHKGVCSFRVFNIPIDCIVFVKTEASIRSLETIIYQRLRQQISAIKNCYKKFFQNENDFVAQTFHYLISNQNLCLTCIYPSTVMEDSLAVLRNEIHSLFNLSLNQPVVRRENALVFNQKNKDLKYSKYLKNTHLSAKMSSVKNGKISLVQGDYLYFHYMQDNINDNGWGCAYRSFQTIFSWFKFQSYTQKPIPTHREIQKCLVDLGDKPKDFIGSSKWIGSMEISFCLSKMINVDSKIMSISKGSELAQKARELQYHFETEGTPVMIGGGVLAHTIIGVNFDELTGSVQYLILDPHFVGAEDIKTISEKGWIGWKDIKFWKEDSFYNLCCPMRPKGY</sequence>
<keyword evidence="2 8" id="KW-0645">Protease</keyword>
<dbReference type="EMBL" id="REGN01002159">
    <property type="protein sequence ID" value="RNA29814.1"/>
    <property type="molecule type" value="Genomic_DNA"/>
</dbReference>
<evidence type="ECO:0000256" key="3">
    <source>
        <dbReference type="ARBA" id="ARBA00022786"/>
    </source>
</evidence>
<evidence type="ECO:0000313" key="8">
    <source>
        <dbReference type="EMBL" id="RNA29814.1"/>
    </source>
</evidence>
<feature type="domain" description="UFSP2 second" evidence="7">
    <location>
        <begin position="103"/>
        <end position="244"/>
    </location>
</feature>
<dbReference type="InterPro" id="IPR049387">
    <property type="entry name" value="UFSP2-like_2nd"/>
</dbReference>
<dbReference type="STRING" id="10195.A0A3M7S1Y3"/>
<keyword evidence="5" id="KW-0788">Thiol protease</keyword>
<dbReference type="GO" id="GO:0005634">
    <property type="term" value="C:nucleus"/>
    <property type="evidence" value="ECO:0007669"/>
    <property type="project" value="TreeGrafter"/>
</dbReference>
<evidence type="ECO:0000256" key="5">
    <source>
        <dbReference type="ARBA" id="ARBA00022807"/>
    </source>
</evidence>
<dbReference type="Pfam" id="PF07910">
    <property type="entry name" value="Peptidase_C78"/>
    <property type="match status" value="1"/>
</dbReference>
<evidence type="ECO:0000256" key="2">
    <source>
        <dbReference type="ARBA" id="ARBA00022670"/>
    </source>
</evidence>
<evidence type="ECO:0000313" key="9">
    <source>
        <dbReference type="Proteomes" id="UP000276133"/>
    </source>
</evidence>
<accession>A0A3M7S1Y3</accession>
<dbReference type="Gene3D" id="3.90.70.130">
    <property type="match status" value="1"/>
</dbReference>
<dbReference type="FunFam" id="3.90.70.130:FF:000001">
    <property type="entry name" value="Probable Ufm1-specific protease 2"/>
    <property type="match status" value="1"/>
</dbReference>
<dbReference type="PANTHER" id="PTHR48153">
    <property type="entry name" value="UFM1-SPECIFIC PROTEASE 2"/>
    <property type="match status" value="1"/>
</dbReference>
<dbReference type="InterPro" id="IPR012462">
    <property type="entry name" value="UFSP1/2_DUB_cat"/>
</dbReference>
<dbReference type="Proteomes" id="UP000276133">
    <property type="component" value="Unassembled WGS sequence"/>
</dbReference>
<keyword evidence="3" id="KW-0833">Ubl conjugation pathway</keyword>
<dbReference type="AlphaFoldDB" id="A0A3M7S1Y3"/>
<comment type="caution">
    <text evidence="8">The sequence shown here is derived from an EMBL/GenBank/DDBJ whole genome shotgun (WGS) entry which is preliminary data.</text>
</comment>
<proteinExistence type="inferred from homology"/>
<organism evidence="8 9">
    <name type="scientific">Brachionus plicatilis</name>
    <name type="common">Marine rotifer</name>
    <name type="synonym">Brachionus muelleri</name>
    <dbReference type="NCBI Taxonomy" id="10195"/>
    <lineage>
        <taxon>Eukaryota</taxon>
        <taxon>Metazoa</taxon>
        <taxon>Spiralia</taxon>
        <taxon>Gnathifera</taxon>
        <taxon>Rotifera</taxon>
        <taxon>Eurotatoria</taxon>
        <taxon>Monogononta</taxon>
        <taxon>Pseudotrocha</taxon>
        <taxon>Ploima</taxon>
        <taxon>Brachionidae</taxon>
        <taxon>Brachionus</taxon>
    </lineage>
</organism>
<gene>
    <name evidence="8" type="ORF">BpHYR1_029247</name>
</gene>
<name>A0A3M7S1Y3_BRAPC</name>